<evidence type="ECO:0000313" key="4">
    <source>
        <dbReference type="EMBL" id="KAJ7324123.1"/>
    </source>
</evidence>
<proteinExistence type="predicted"/>
<sequence>MLGKDWMLQNTIKGHIFILTCLVCVLSFPKSQLSDAIFKLGERRRRLKPQRQERRKVSAQAVSDEDVKLLIRILRAYNIPARKMPATKVAAIHSVPYLPAYMSRGRHIFSGNLSYTTDLLNKVAVHPFVEVTFQNTVYQTSTADGSHPCWNEELQVDFACPEHEYTFSSLSKIKDKININIFDEFMIEKHEDTCPKTCSGHSYLRKNWLGSVVLPFSALLEQSKICGTFQVNMPPVLHGYTWSKTYVPPKEECYRQNLKEYTFLTIFATIEPQLCSTENTLESDKLVDHEAGTLLQRAYIFKQTCKAMFPKRRIVTSIFNYQGTNVLVTEYIMSLNPPQELLDMYPDDLNSTSDLVSRFVSLIPCISDIVDEKDDIDVWMTSEDCIKVGICNKEEHAVLLCNYFLYIGKKAWILLGTSVLEGKVAYVATLENREYFLWNPLSGHCYRQFDTFCPLQSIDCLISRENVWFNIQQNNTTMCVDFDISKESFWRQLLPCNALDLKTQTVQIEQIVYVPTDESWVEELQNRIEKTLKNKMMEWRSQHPTRWHRQCTSVLRQILPKLEFRNGHVPKEKEDNLENFQEHYWVTGFPIQMPYLDVESITEAVYQTGIHSSEVPNTEFALAVYIHPYPNNILSVWIYLVSLIRHQ</sequence>
<protein>
    <recommendedName>
        <fullName evidence="6">Protein CC2D2B</fullName>
    </recommendedName>
</protein>
<feature type="domain" description="Centrosomal protein of 76 kDa C-terminal" evidence="2">
    <location>
        <begin position="522"/>
        <end position="640"/>
    </location>
</feature>
<dbReference type="PANTHER" id="PTHR20837:SF2">
    <property type="entry name" value="PROTEIN CC2D2B"/>
    <property type="match status" value="1"/>
</dbReference>
<dbReference type="InterPro" id="IPR035892">
    <property type="entry name" value="C2_domain_sf"/>
</dbReference>
<evidence type="ECO:0000313" key="5">
    <source>
        <dbReference type="Proteomes" id="UP001142489"/>
    </source>
</evidence>
<evidence type="ECO:0000259" key="1">
    <source>
        <dbReference type="Pfam" id="PF00168"/>
    </source>
</evidence>
<dbReference type="Pfam" id="PF24652">
    <property type="entry name" value="CEP76_C"/>
    <property type="match status" value="1"/>
</dbReference>
<dbReference type="OrthoDB" id="2162143at2759"/>
<dbReference type="Pfam" id="PF00168">
    <property type="entry name" value="C2"/>
    <property type="match status" value="1"/>
</dbReference>
<dbReference type="GO" id="GO:1904491">
    <property type="term" value="P:protein localization to ciliary transition zone"/>
    <property type="evidence" value="ECO:0007669"/>
    <property type="project" value="TreeGrafter"/>
</dbReference>
<feature type="domain" description="C2" evidence="1">
    <location>
        <begin position="123"/>
        <end position="185"/>
    </location>
</feature>
<keyword evidence="5" id="KW-1185">Reference proteome</keyword>
<dbReference type="GO" id="GO:1905515">
    <property type="term" value="P:non-motile cilium assembly"/>
    <property type="evidence" value="ECO:0007669"/>
    <property type="project" value="TreeGrafter"/>
</dbReference>
<dbReference type="InterPro" id="IPR000008">
    <property type="entry name" value="C2_dom"/>
</dbReference>
<dbReference type="Pfam" id="PF24656">
    <property type="entry name" value="CEPT76_peptidase"/>
    <property type="match status" value="1"/>
</dbReference>
<accession>A0A9Q0XQF6</accession>
<organism evidence="4 5">
    <name type="scientific">Phrynocephalus forsythii</name>
    <dbReference type="NCBI Taxonomy" id="171643"/>
    <lineage>
        <taxon>Eukaryota</taxon>
        <taxon>Metazoa</taxon>
        <taxon>Chordata</taxon>
        <taxon>Craniata</taxon>
        <taxon>Vertebrata</taxon>
        <taxon>Euteleostomi</taxon>
        <taxon>Lepidosauria</taxon>
        <taxon>Squamata</taxon>
        <taxon>Bifurcata</taxon>
        <taxon>Unidentata</taxon>
        <taxon>Episquamata</taxon>
        <taxon>Toxicofera</taxon>
        <taxon>Iguania</taxon>
        <taxon>Acrodonta</taxon>
        <taxon>Agamidae</taxon>
        <taxon>Agaminae</taxon>
        <taxon>Phrynocephalus</taxon>
    </lineage>
</organism>
<dbReference type="InterPro" id="IPR056290">
    <property type="entry name" value="CEPT76/DRC7_peptidase-like_dom"/>
</dbReference>
<evidence type="ECO:0000259" key="3">
    <source>
        <dbReference type="Pfam" id="PF24656"/>
    </source>
</evidence>
<dbReference type="EMBL" id="JAPFRF010000008">
    <property type="protein sequence ID" value="KAJ7324123.1"/>
    <property type="molecule type" value="Genomic_DNA"/>
</dbReference>
<name>A0A9Q0XQF6_9SAUR</name>
<dbReference type="AlphaFoldDB" id="A0A9Q0XQF6"/>
<gene>
    <name evidence="4" type="ORF">JRQ81_017143</name>
</gene>
<dbReference type="GO" id="GO:0035869">
    <property type="term" value="C:ciliary transition zone"/>
    <property type="evidence" value="ECO:0007669"/>
    <property type="project" value="TreeGrafter"/>
</dbReference>
<evidence type="ECO:0008006" key="6">
    <source>
        <dbReference type="Google" id="ProtNLM"/>
    </source>
</evidence>
<reference evidence="4" key="1">
    <citation type="journal article" date="2023" name="DNA Res.">
        <title>Chromosome-level genome assembly of Phrynocephalus forsythii using third-generation DNA sequencing and Hi-C analysis.</title>
        <authorList>
            <person name="Qi Y."/>
            <person name="Zhao W."/>
            <person name="Zhao Y."/>
            <person name="Niu C."/>
            <person name="Cao S."/>
            <person name="Zhang Y."/>
        </authorList>
    </citation>
    <scope>NUCLEOTIDE SEQUENCE</scope>
    <source>
        <tissue evidence="4">Muscle</tissue>
    </source>
</reference>
<dbReference type="InterPro" id="IPR056288">
    <property type="entry name" value="CEP76_C"/>
</dbReference>
<dbReference type="SUPFAM" id="SSF49562">
    <property type="entry name" value="C2 domain (Calcium/lipid-binding domain, CaLB)"/>
    <property type="match status" value="1"/>
</dbReference>
<dbReference type="InterPro" id="IPR052434">
    <property type="entry name" value="Tectonic-like_complex_comp"/>
</dbReference>
<comment type="caution">
    <text evidence="4">The sequence shown here is derived from an EMBL/GenBank/DDBJ whole genome shotgun (WGS) entry which is preliminary data.</text>
</comment>
<feature type="domain" description="CEP76/DRC7 peptidase-like" evidence="3">
    <location>
        <begin position="377"/>
        <end position="493"/>
    </location>
</feature>
<dbReference type="PANTHER" id="PTHR20837">
    <property type="entry name" value="CENTROSOMAL PROTEIN-RELATED"/>
    <property type="match status" value="1"/>
</dbReference>
<dbReference type="Proteomes" id="UP001142489">
    <property type="component" value="Unassembled WGS sequence"/>
</dbReference>
<dbReference type="Gene3D" id="2.60.40.150">
    <property type="entry name" value="C2 domain"/>
    <property type="match status" value="1"/>
</dbReference>
<evidence type="ECO:0000259" key="2">
    <source>
        <dbReference type="Pfam" id="PF24652"/>
    </source>
</evidence>